<comment type="function">
    <text evidence="7">Specifically methylates the N4 position of cytidine in position 1402 (C1402) of 16S rRNA.</text>
</comment>
<feature type="coiled-coil region" evidence="8">
    <location>
        <begin position="52"/>
        <end position="86"/>
    </location>
</feature>
<dbReference type="PANTHER" id="PTHR11265">
    <property type="entry name" value="S-ADENOSYL-METHYLTRANSFERASE MRAW"/>
    <property type="match status" value="1"/>
</dbReference>
<evidence type="ECO:0000256" key="3">
    <source>
        <dbReference type="ARBA" id="ARBA00022552"/>
    </source>
</evidence>
<evidence type="ECO:0000256" key="5">
    <source>
        <dbReference type="ARBA" id="ARBA00022679"/>
    </source>
</evidence>
<dbReference type="GO" id="GO:0071424">
    <property type="term" value="F:rRNA (cytosine-N4-)-methyltransferase activity"/>
    <property type="evidence" value="ECO:0007669"/>
    <property type="project" value="UniProtKB-UniRule"/>
</dbReference>
<dbReference type="SUPFAM" id="SSF81799">
    <property type="entry name" value="Putative methyltransferase TM0872, insert domain"/>
    <property type="match status" value="1"/>
</dbReference>
<dbReference type="PANTHER" id="PTHR11265:SF0">
    <property type="entry name" value="12S RRNA N4-METHYLCYTIDINE METHYLTRANSFERASE"/>
    <property type="match status" value="1"/>
</dbReference>
<proteinExistence type="inferred from homology"/>
<dbReference type="InterPro" id="IPR023397">
    <property type="entry name" value="SAM-dep_MeTrfase_MraW_recog"/>
</dbReference>
<keyword evidence="2 7" id="KW-0963">Cytoplasm</keyword>
<evidence type="ECO:0000256" key="2">
    <source>
        <dbReference type="ARBA" id="ARBA00022490"/>
    </source>
</evidence>
<feature type="binding site" evidence="7">
    <location>
        <position position="53"/>
    </location>
    <ligand>
        <name>S-adenosyl-L-methionine</name>
        <dbReference type="ChEBI" id="CHEBI:59789"/>
    </ligand>
</feature>
<evidence type="ECO:0000256" key="6">
    <source>
        <dbReference type="ARBA" id="ARBA00022691"/>
    </source>
</evidence>
<comment type="caution">
    <text evidence="10">The sequence shown here is derived from an EMBL/GenBank/DDBJ whole genome shotgun (WGS) entry which is preliminary data.</text>
</comment>
<comment type="catalytic activity">
    <reaction evidence="7">
        <text>cytidine(1402) in 16S rRNA + S-adenosyl-L-methionine = N(4)-methylcytidine(1402) in 16S rRNA + S-adenosyl-L-homocysteine + H(+)</text>
        <dbReference type="Rhea" id="RHEA:42928"/>
        <dbReference type="Rhea" id="RHEA-COMP:10286"/>
        <dbReference type="Rhea" id="RHEA-COMP:10287"/>
        <dbReference type="ChEBI" id="CHEBI:15378"/>
        <dbReference type="ChEBI" id="CHEBI:57856"/>
        <dbReference type="ChEBI" id="CHEBI:59789"/>
        <dbReference type="ChEBI" id="CHEBI:74506"/>
        <dbReference type="ChEBI" id="CHEBI:82748"/>
        <dbReference type="EC" id="2.1.1.199"/>
    </reaction>
</comment>
<evidence type="ECO:0000256" key="4">
    <source>
        <dbReference type="ARBA" id="ARBA00022603"/>
    </source>
</evidence>
<keyword evidence="3 7" id="KW-0698">rRNA processing</keyword>
<dbReference type="FunFam" id="1.10.150.170:FF:000001">
    <property type="entry name" value="Ribosomal RNA small subunit methyltransferase H"/>
    <property type="match status" value="1"/>
</dbReference>
<dbReference type="RefSeq" id="WP_132847175.1">
    <property type="nucleotide sequence ID" value="NZ_CP058648.1"/>
</dbReference>
<keyword evidence="11" id="KW-1185">Reference proteome</keyword>
<keyword evidence="5 7" id="KW-0808">Transferase</keyword>
<evidence type="ECO:0000256" key="1">
    <source>
        <dbReference type="ARBA" id="ARBA00010396"/>
    </source>
</evidence>
<comment type="subcellular location">
    <subcellularLocation>
        <location evidence="7">Cytoplasm</location>
    </subcellularLocation>
</comment>
<feature type="binding site" evidence="7">
    <location>
        <begin position="33"/>
        <end position="35"/>
    </location>
    <ligand>
        <name>S-adenosyl-L-methionine</name>
        <dbReference type="ChEBI" id="CHEBI:59789"/>
    </ligand>
</feature>
<gene>
    <name evidence="7" type="primary">rsmH</name>
    <name evidence="10" type="ORF">EDD79_100182</name>
</gene>
<dbReference type="EMBL" id="SLYC01000001">
    <property type="protein sequence ID" value="TCQ07998.1"/>
    <property type="molecule type" value="Genomic_DNA"/>
</dbReference>
<dbReference type="PIRSF" id="PIRSF004486">
    <property type="entry name" value="MraW"/>
    <property type="match status" value="1"/>
</dbReference>
<protein>
    <recommendedName>
        <fullName evidence="7">Ribosomal RNA small subunit methyltransferase H</fullName>
        <ecNumber evidence="7">2.1.1.199</ecNumber>
    </recommendedName>
    <alternativeName>
        <fullName evidence="7">16S rRNA m(4)C1402 methyltransferase</fullName>
    </alternativeName>
    <alternativeName>
        <fullName evidence="7">rRNA (cytosine-N(4)-)-methyltransferase RsmH</fullName>
    </alternativeName>
</protein>
<reference evidence="10 11" key="1">
    <citation type="submission" date="2019-03" db="EMBL/GenBank/DDBJ databases">
        <title>Genomic Encyclopedia of Type Strains, Phase IV (KMG-IV): sequencing the most valuable type-strain genomes for metagenomic binning, comparative biology and taxonomic classification.</title>
        <authorList>
            <person name="Goeker M."/>
        </authorList>
    </citation>
    <scope>NUCLEOTIDE SEQUENCE [LARGE SCALE GENOMIC DNA]</scope>
    <source>
        <strain evidence="10 11">DSM 100013</strain>
    </source>
</reference>
<feature type="binding site" evidence="7">
    <location>
        <position position="80"/>
    </location>
    <ligand>
        <name>S-adenosyl-L-methionine</name>
        <dbReference type="ChEBI" id="CHEBI:59789"/>
    </ligand>
</feature>
<accession>A0A4R2TVI4</accession>
<evidence type="ECO:0000313" key="10">
    <source>
        <dbReference type="EMBL" id="TCQ07998.1"/>
    </source>
</evidence>
<feature type="binding site" evidence="7">
    <location>
        <position position="108"/>
    </location>
    <ligand>
        <name>S-adenosyl-L-methionine</name>
        <dbReference type="ChEBI" id="CHEBI:59789"/>
    </ligand>
</feature>
<organism evidence="10 11">
    <name type="scientific">Serpentinicella alkaliphila</name>
    <dbReference type="NCBI Taxonomy" id="1734049"/>
    <lineage>
        <taxon>Bacteria</taxon>
        <taxon>Bacillati</taxon>
        <taxon>Bacillota</taxon>
        <taxon>Clostridia</taxon>
        <taxon>Peptostreptococcales</taxon>
        <taxon>Natronincolaceae</taxon>
        <taxon>Serpentinicella</taxon>
    </lineage>
</organism>
<dbReference type="Pfam" id="PF01795">
    <property type="entry name" value="Methyltransf_5"/>
    <property type="match status" value="1"/>
</dbReference>
<evidence type="ECO:0000313" key="11">
    <source>
        <dbReference type="Proteomes" id="UP000295504"/>
    </source>
</evidence>
<dbReference type="SUPFAM" id="SSF53335">
    <property type="entry name" value="S-adenosyl-L-methionine-dependent methyltransferases"/>
    <property type="match status" value="1"/>
</dbReference>
<evidence type="ECO:0000256" key="9">
    <source>
        <dbReference type="SAM" id="MobiDB-lite"/>
    </source>
</evidence>
<sequence length="311" mass="35403">MEFKHVSIMLEECIENLKIKEDGIYVDGTLGGAGHSKDIAKRLNENGMLIGIDQDINAIRAAEKRLEELKCKIKLVHDNFSNLENILQNINVDKIDGILLDLGVSSPQLDEAERGFAYMQNGILDMRMDERGPITAKDIVNNYTEQQLTDIFWKYGEEKWAKRIAEFIIQERQEKEITTTFELVDVIKKAIPKKARMEGSHPAKKVFQAIRIEVNNELGIIENTIVSATEKLNVGGRICIITFHSLEDRIVKNTFKELSDPCICPPQFPICTCNRISKLKVITKKPIVPTDEEYESNSRSKSSKLRVAERI</sequence>
<dbReference type="OrthoDB" id="9806637at2"/>
<dbReference type="EC" id="2.1.1.199" evidence="7"/>
<name>A0A4R2TVI4_9FIRM</name>
<dbReference type="AlphaFoldDB" id="A0A4R2TVI4"/>
<evidence type="ECO:0000256" key="8">
    <source>
        <dbReference type="SAM" id="Coils"/>
    </source>
</evidence>
<dbReference type="InterPro" id="IPR002903">
    <property type="entry name" value="RsmH"/>
</dbReference>
<keyword evidence="8" id="KW-0175">Coiled coil</keyword>
<feature type="binding site" evidence="7">
    <location>
        <position position="101"/>
    </location>
    <ligand>
        <name>S-adenosyl-L-methionine</name>
        <dbReference type="ChEBI" id="CHEBI:59789"/>
    </ligand>
</feature>
<dbReference type="Proteomes" id="UP000295504">
    <property type="component" value="Unassembled WGS sequence"/>
</dbReference>
<keyword evidence="6 7" id="KW-0949">S-adenosyl-L-methionine</keyword>
<dbReference type="InterPro" id="IPR029063">
    <property type="entry name" value="SAM-dependent_MTases_sf"/>
</dbReference>
<dbReference type="GO" id="GO:0005737">
    <property type="term" value="C:cytoplasm"/>
    <property type="evidence" value="ECO:0007669"/>
    <property type="project" value="UniProtKB-SubCell"/>
</dbReference>
<dbReference type="Gene3D" id="1.10.150.170">
    <property type="entry name" value="Putative methyltransferase TM0872, insert domain"/>
    <property type="match status" value="1"/>
</dbReference>
<dbReference type="HAMAP" id="MF_01007">
    <property type="entry name" value="16SrRNA_methyltr_H"/>
    <property type="match status" value="1"/>
</dbReference>
<keyword evidence="4 7" id="KW-0489">Methyltransferase</keyword>
<evidence type="ECO:0000256" key="7">
    <source>
        <dbReference type="HAMAP-Rule" id="MF_01007"/>
    </source>
</evidence>
<feature type="region of interest" description="Disordered" evidence="9">
    <location>
        <begin position="292"/>
        <end position="311"/>
    </location>
</feature>
<dbReference type="GO" id="GO:0070475">
    <property type="term" value="P:rRNA base methylation"/>
    <property type="evidence" value="ECO:0007669"/>
    <property type="project" value="UniProtKB-UniRule"/>
</dbReference>
<dbReference type="Gene3D" id="3.40.50.150">
    <property type="entry name" value="Vaccinia Virus protein VP39"/>
    <property type="match status" value="1"/>
</dbReference>
<dbReference type="NCBIfam" id="TIGR00006">
    <property type="entry name" value="16S rRNA (cytosine(1402)-N(4))-methyltransferase RsmH"/>
    <property type="match status" value="1"/>
</dbReference>
<comment type="similarity">
    <text evidence="1 7">Belongs to the methyltransferase superfamily. RsmH family.</text>
</comment>